<feature type="compositionally biased region" description="Polar residues" evidence="5">
    <location>
        <begin position="87"/>
        <end position="96"/>
    </location>
</feature>
<dbReference type="Gene3D" id="2.30.30.380">
    <property type="entry name" value="Zn-finger domain of Sec23/24"/>
    <property type="match status" value="1"/>
</dbReference>
<sequence length="459" mass="50178">MNTAWTCKACTWSNDDATTSCLMCQTLRPKRKFASAADGARMSTAVSAAADETSQPVAVAAAMESNVGKETCYEDRTNDDAKEEQGKNSSAASASQWDAFATLQSNYESSSDDESFDDDSENDDNDKGSDFDENERDDESDHGGGKRWDAFESLQSNYQSSDDSDSASEPDEDEDRKSPLAASLMKRSHVECIDLLDSDDEETHGKLHANTERCGKRRLDLVDSDEDPSTHNSQRNVKSKRRIMKKRSSDEATTQRKSPITLLDDSSISEEEHTRPPPSSVTRSSRSSGILPPWQRSVPLHSNQILSGNKTLPSSSFSCMNGRNDVSGGSGAGVNGFHVSRTEDTVVEKRGSKRKTKEGGGAKKKNKSVASGAEDAEKSKKARPKGKRRYRRRGRSGTASKSGARRVAPRRGTNDAWSARERGIRQRNNRNRGPATSTYMMIGKQESALRSIGGASVTF</sequence>
<evidence type="ECO:0000256" key="4">
    <source>
        <dbReference type="PROSITE-ProRule" id="PRU00322"/>
    </source>
</evidence>
<dbReference type="PROSITE" id="PS50199">
    <property type="entry name" value="ZF_RANBP2_2"/>
    <property type="match status" value="1"/>
</dbReference>
<feature type="region of interest" description="Disordered" evidence="5">
    <location>
        <begin position="67"/>
        <end position="309"/>
    </location>
</feature>
<keyword evidence="3" id="KW-0862">Zinc</keyword>
<reference evidence="7 8" key="1">
    <citation type="journal article" date="2020" name="G3 (Bethesda)">
        <title>Improved Reference Genome for Cyclotella cryptica CCMP332, a Model for Cell Wall Morphogenesis, Salinity Adaptation, and Lipid Production in Diatoms (Bacillariophyta).</title>
        <authorList>
            <person name="Roberts W.R."/>
            <person name="Downey K.M."/>
            <person name="Ruck E.C."/>
            <person name="Traller J.C."/>
            <person name="Alverson A.J."/>
        </authorList>
    </citation>
    <scope>NUCLEOTIDE SEQUENCE [LARGE SCALE GENOMIC DNA]</scope>
    <source>
        <strain evidence="7 8">CCMP332</strain>
    </source>
</reference>
<keyword evidence="8" id="KW-1185">Reference proteome</keyword>
<evidence type="ECO:0000256" key="1">
    <source>
        <dbReference type="ARBA" id="ARBA00022723"/>
    </source>
</evidence>
<feature type="compositionally biased region" description="Basic residues" evidence="5">
    <location>
        <begin position="237"/>
        <end position="246"/>
    </location>
</feature>
<feature type="region of interest" description="Disordered" evidence="5">
    <location>
        <begin position="330"/>
        <end position="436"/>
    </location>
</feature>
<dbReference type="Proteomes" id="UP001516023">
    <property type="component" value="Unassembled WGS sequence"/>
</dbReference>
<accession>A0ABD3P0W1</accession>
<feature type="compositionally biased region" description="Basic and acidic residues" evidence="5">
    <location>
        <begin position="139"/>
        <end position="150"/>
    </location>
</feature>
<dbReference type="GO" id="GO:0008270">
    <property type="term" value="F:zinc ion binding"/>
    <property type="evidence" value="ECO:0007669"/>
    <property type="project" value="UniProtKB-KW"/>
</dbReference>
<evidence type="ECO:0000256" key="3">
    <source>
        <dbReference type="ARBA" id="ARBA00022833"/>
    </source>
</evidence>
<evidence type="ECO:0000313" key="7">
    <source>
        <dbReference type="EMBL" id="KAL3780921.1"/>
    </source>
</evidence>
<evidence type="ECO:0000313" key="8">
    <source>
        <dbReference type="Proteomes" id="UP001516023"/>
    </source>
</evidence>
<evidence type="ECO:0000256" key="2">
    <source>
        <dbReference type="ARBA" id="ARBA00022771"/>
    </source>
</evidence>
<evidence type="ECO:0000256" key="5">
    <source>
        <dbReference type="SAM" id="MobiDB-lite"/>
    </source>
</evidence>
<dbReference type="AlphaFoldDB" id="A0ABD3P0W1"/>
<evidence type="ECO:0000259" key="6">
    <source>
        <dbReference type="PROSITE" id="PS50199"/>
    </source>
</evidence>
<feature type="compositionally biased region" description="Acidic residues" evidence="5">
    <location>
        <begin position="110"/>
        <end position="124"/>
    </location>
</feature>
<gene>
    <name evidence="7" type="ORF">HJC23_009127</name>
</gene>
<proteinExistence type="predicted"/>
<feature type="compositionally biased region" description="Basic residues" evidence="5">
    <location>
        <begin position="351"/>
        <end position="367"/>
    </location>
</feature>
<dbReference type="PROSITE" id="PS01358">
    <property type="entry name" value="ZF_RANBP2_1"/>
    <property type="match status" value="1"/>
</dbReference>
<name>A0ABD3P0W1_9STRA</name>
<feature type="compositionally biased region" description="Basic and acidic residues" evidence="5">
    <location>
        <begin position="340"/>
        <end position="350"/>
    </location>
</feature>
<dbReference type="EMBL" id="JABMIG020000334">
    <property type="protein sequence ID" value="KAL3780921.1"/>
    <property type="molecule type" value="Genomic_DNA"/>
</dbReference>
<feature type="compositionally biased region" description="Basic and acidic residues" evidence="5">
    <location>
        <begin position="71"/>
        <end position="86"/>
    </location>
</feature>
<comment type="caution">
    <text evidence="7">The sequence shown here is derived from an EMBL/GenBank/DDBJ whole genome shotgun (WGS) entry which is preliminary data.</text>
</comment>
<feature type="compositionally biased region" description="Acidic residues" evidence="5">
    <location>
        <begin position="162"/>
        <end position="174"/>
    </location>
</feature>
<organism evidence="7 8">
    <name type="scientific">Cyclotella cryptica</name>
    <dbReference type="NCBI Taxonomy" id="29204"/>
    <lineage>
        <taxon>Eukaryota</taxon>
        <taxon>Sar</taxon>
        <taxon>Stramenopiles</taxon>
        <taxon>Ochrophyta</taxon>
        <taxon>Bacillariophyta</taxon>
        <taxon>Coscinodiscophyceae</taxon>
        <taxon>Thalassiosirophycidae</taxon>
        <taxon>Stephanodiscales</taxon>
        <taxon>Stephanodiscaceae</taxon>
        <taxon>Cyclotella</taxon>
    </lineage>
</organism>
<feature type="compositionally biased region" description="Basic and acidic residues" evidence="5">
    <location>
        <begin position="203"/>
        <end position="221"/>
    </location>
</feature>
<keyword evidence="1" id="KW-0479">Metal-binding</keyword>
<dbReference type="InterPro" id="IPR001876">
    <property type="entry name" value="Znf_RanBP2"/>
</dbReference>
<protein>
    <recommendedName>
        <fullName evidence="6">RanBP2-type domain-containing protein</fullName>
    </recommendedName>
</protein>
<feature type="domain" description="RanBP2-type" evidence="6">
    <location>
        <begin position="1"/>
        <end position="30"/>
    </location>
</feature>
<feature type="compositionally biased region" description="Polar residues" evidence="5">
    <location>
        <begin position="300"/>
        <end position="309"/>
    </location>
</feature>
<keyword evidence="2 4" id="KW-0863">Zinc-finger</keyword>
<feature type="compositionally biased region" description="Basic residues" evidence="5">
    <location>
        <begin position="380"/>
        <end position="395"/>
    </location>
</feature>